<organism evidence="1 2">
    <name type="scientific">Aspergillus welwitschiae</name>
    <dbReference type="NCBI Taxonomy" id="1341132"/>
    <lineage>
        <taxon>Eukaryota</taxon>
        <taxon>Fungi</taxon>
        <taxon>Dikarya</taxon>
        <taxon>Ascomycota</taxon>
        <taxon>Pezizomycotina</taxon>
        <taxon>Eurotiomycetes</taxon>
        <taxon>Eurotiomycetidae</taxon>
        <taxon>Eurotiales</taxon>
        <taxon>Aspergillaceae</taxon>
        <taxon>Aspergillus</taxon>
        <taxon>Aspergillus subgen. Circumdati</taxon>
    </lineage>
</organism>
<evidence type="ECO:0000313" key="1">
    <source>
        <dbReference type="EMBL" id="RDH28982.1"/>
    </source>
</evidence>
<dbReference type="InterPro" id="IPR015422">
    <property type="entry name" value="PyrdxlP-dep_Trfase_small"/>
</dbReference>
<gene>
    <name evidence="1" type="ORF">BDQ94DRAFT_162393</name>
</gene>
<dbReference type="AlphaFoldDB" id="A0A3F3PQF9"/>
<accession>A0A3F3PQF9</accession>
<dbReference type="InterPro" id="IPR015424">
    <property type="entry name" value="PyrdxlP-dep_Trfase"/>
</dbReference>
<dbReference type="GeneID" id="38137892"/>
<keyword evidence="2" id="KW-1185">Reference proteome</keyword>
<dbReference type="Gene3D" id="3.40.640.10">
    <property type="entry name" value="Type I PLP-dependent aspartate aminotransferase-like (Major domain)"/>
    <property type="match status" value="1"/>
</dbReference>
<dbReference type="STRING" id="1341132.A0A3F3PQF9"/>
<dbReference type="InterPro" id="IPR015421">
    <property type="entry name" value="PyrdxlP-dep_Trfase_major"/>
</dbReference>
<dbReference type="Gene3D" id="3.90.1150.10">
    <property type="entry name" value="Aspartate Aminotransferase, domain 1"/>
    <property type="match status" value="1"/>
</dbReference>
<reference evidence="1 2" key="1">
    <citation type="submission" date="2018-07" db="EMBL/GenBank/DDBJ databases">
        <title>The genomes of Aspergillus section Nigri reveals drivers in fungal speciation.</title>
        <authorList>
            <consortium name="DOE Joint Genome Institute"/>
            <person name="Vesth T.C."/>
            <person name="Nybo J."/>
            <person name="Theobald S."/>
            <person name="Brandl J."/>
            <person name="Frisvad J.C."/>
            <person name="Nielsen K.F."/>
            <person name="Lyhne E.K."/>
            <person name="Kogle M.E."/>
            <person name="Kuo A."/>
            <person name="Riley R."/>
            <person name="Clum A."/>
            <person name="Nolan M."/>
            <person name="Lipzen A."/>
            <person name="Salamov A."/>
            <person name="Henrissat B."/>
            <person name="Wiebenga A."/>
            <person name="De vries R.P."/>
            <person name="Grigoriev I.V."/>
            <person name="Mortensen U.H."/>
            <person name="Andersen M.R."/>
            <person name="Baker S.E."/>
        </authorList>
    </citation>
    <scope>NUCLEOTIDE SEQUENCE [LARGE SCALE GENOMIC DNA]</scope>
    <source>
        <strain evidence="1 2">CBS 139.54b</strain>
    </source>
</reference>
<dbReference type="EMBL" id="KZ852071">
    <property type="protein sequence ID" value="RDH28982.1"/>
    <property type="molecule type" value="Genomic_DNA"/>
</dbReference>
<evidence type="ECO:0000313" key="2">
    <source>
        <dbReference type="Proteomes" id="UP000253729"/>
    </source>
</evidence>
<protein>
    <recommendedName>
        <fullName evidence="3">Pyridoxal phosphate-dependent transferase</fullName>
    </recommendedName>
</protein>
<dbReference type="Proteomes" id="UP000253729">
    <property type="component" value="Unassembled WGS sequence"/>
</dbReference>
<dbReference type="RefSeq" id="XP_026622004.1">
    <property type="nucleotide sequence ID" value="XM_026769536.1"/>
</dbReference>
<dbReference type="SUPFAM" id="SSF53383">
    <property type="entry name" value="PLP-dependent transferases"/>
    <property type="match status" value="1"/>
</dbReference>
<proteinExistence type="predicted"/>
<evidence type="ECO:0008006" key="3">
    <source>
        <dbReference type="Google" id="ProtNLM"/>
    </source>
</evidence>
<name>A0A3F3PQF9_9EURO</name>
<sequence>MPIFVGLRQFRDTVCPRGGPNISLTKMYGARREKTMAKRTHGPQITRMECSVILRLADNSLLQEDIADFVKAQASPTVTIAVLPTENRTYSTGPRGSRRLRRAAAAFMTEEFQAREPYLHSSTVVQRFNFDTLNRSNARVIGVPYEGIEGYSNLEDLFHPEVNKMALESALRKAEDDGITVRALLVSNKVLCLISHPPSSLSSICECGNRDSISTLSALALDLRDIIDLTLPHVLYGASKDFRANGLRLGLVSTKNEGIIANISNAQYLACLMVAMLEDKAWMDNFMCKKTSLMVENYRIATSFFRGHGIRFCEYLRHPLLGKPIAPQSDYRQLRITLPDSLT</sequence>